<dbReference type="OrthoDB" id="9800461at2"/>
<gene>
    <name evidence="1" type="ORF">C7C46_07135</name>
</gene>
<dbReference type="RefSeq" id="WP_110666915.1">
    <property type="nucleotide sequence ID" value="NZ_PYBW01000024.1"/>
</dbReference>
<comment type="caution">
    <text evidence="1">The sequence shown here is derived from an EMBL/GenBank/DDBJ whole genome shotgun (WGS) entry which is preliminary data.</text>
</comment>
<proteinExistence type="predicted"/>
<evidence type="ECO:0000313" key="2">
    <source>
        <dbReference type="Proteomes" id="UP000248039"/>
    </source>
</evidence>
<reference evidence="1 2" key="1">
    <citation type="submission" date="2018-03" db="EMBL/GenBank/DDBJ databases">
        <title>Bioinformatic expansion and discovery of thiopeptide antibiotics.</title>
        <authorList>
            <person name="Schwalen C.J."/>
            <person name="Hudson G.A."/>
            <person name="Mitchell D.A."/>
        </authorList>
    </citation>
    <scope>NUCLEOTIDE SEQUENCE [LARGE SCALE GENOMIC DNA]</scope>
    <source>
        <strain evidence="1 2">ATCC 21389</strain>
    </source>
</reference>
<accession>A0A2V4NPB1</accession>
<name>A0A2V4NPB1_9ACTN</name>
<keyword evidence="2" id="KW-1185">Reference proteome</keyword>
<dbReference type="AlphaFoldDB" id="A0A2V4NPB1"/>
<dbReference type="EMBL" id="PYBW01000024">
    <property type="protein sequence ID" value="PYC84681.1"/>
    <property type="molecule type" value="Genomic_DNA"/>
</dbReference>
<organism evidence="1 2">
    <name type="scientific">Streptomyces tateyamensis</name>
    <dbReference type="NCBI Taxonomy" id="565073"/>
    <lineage>
        <taxon>Bacteria</taxon>
        <taxon>Bacillati</taxon>
        <taxon>Actinomycetota</taxon>
        <taxon>Actinomycetes</taxon>
        <taxon>Kitasatosporales</taxon>
        <taxon>Streptomycetaceae</taxon>
        <taxon>Streptomyces</taxon>
    </lineage>
</organism>
<evidence type="ECO:0008006" key="3">
    <source>
        <dbReference type="Google" id="ProtNLM"/>
    </source>
</evidence>
<sequence length="120" mass="12662">MSVASKLQIKPGRRVAVLGKPDDVDWDVVADAGADADSAEAVIAFVTRAEELGAAPAQAALAAARRDALAWVAYPKAGRLGTDLNRDRLGAALIEQGVRPVRQIAVDDTWSALRFRPGTD</sequence>
<dbReference type="Proteomes" id="UP000248039">
    <property type="component" value="Unassembled WGS sequence"/>
</dbReference>
<evidence type="ECO:0000313" key="1">
    <source>
        <dbReference type="EMBL" id="PYC84681.1"/>
    </source>
</evidence>
<protein>
    <recommendedName>
        <fullName evidence="3">DUF3052 domain-containing protein</fullName>
    </recommendedName>
</protein>